<comment type="caution">
    <text evidence="4">The sequence shown here is derived from an EMBL/GenBank/DDBJ whole genome shotgun (WGS) entry which is preliminary data.</text>
</comment>
<evidence type="ECO:0000256" key="1">
    <source>
        <dbReference type="SAM" id="Coils"/>
    </source>
</evidence>
<evidence type="ECO:0000259" key="3">
    <source>
        <dbReference type="Pfam" id="PF14237"/>
    </source>
</evidence>
<reference evidence="4 5" key="1">
    <citation type="submission" date="2020-08" db="EMBL/GenBank/DDBJ databases">
        <title>Description of novel Flavobacterium F-380 isolate.</title>
        <authorList>
            <person name="Saticioglu I.B."/>
            <person name="Duman M."/>
            <person name="Altun S."/>
        </authorList>
    </citation>
    <scope>NUCLEOTIDE SEQUENCE [LARGE SCALE GENOMIC DNA]</scope>
    <source>
        <strain evidence="4 5">F-380</strain>
    </source>
</reference>
<evidence type="ECO:0000313" key="4">
    <source>
        <dbReference type="EMBL" id="MBC5841769.1"/>
    </source>
</evidence>
<dbReference type="RefSeq" id="WP_187010271.1">
    <property type="nucleotide sequence ID" value="NZ_JACRUI010000003.1"/>
</dbReference>
<dbReference type="EMBL" id="JACRUJ010000003">
    <property type="protein sequence ID" value="MBC5841769.1"/>
    <property type="molecule type" value="Genomic_DNA"/>
</dbReference>
<feature type="domain" description="GYF" evidence="3">
    <location>
        <begin position="4"/>
        <end position="49"/>
    </location>
</feature>
<feature type="transmembrane region" description="Helical" evidence="2">
    <location>
        <begin position="84"/>
        <end position="104"/>
    </location>
</feature>
<feature type="coiled-coil region" evidence="1">
    <location>
        <begin position="109"/>
        <end position="138"/>
    </location>
</feature>
<gene>
    <name evidence="4" type="ORF">H8R23_10160</name>
</gene>
<keyword evidence="2" id="KW-1133">Transmembrane helix</keyword>
<accession>A0ABR7J895</accession>
<proteinExistence type="predicted"/>
<dbReference type="Pfam" id="PF14237">
    <property type="entry name" value="GYF_2"/>
    <property type="match status" value="1"/>
</dbReference>
<evidence type="ECO:0000313" key="5">
    <source>
        <dbReference type="Proteomes" id="UP000629963"/>
    </source>
</evidence>
<keyword evidence="1" id="KW-0175">Coiled coil</keyword>
<evidence type="ECO:0000256" key="2">
    <source>
        <dbReference type="SAM" id="Phobius"/>
    </source>
</evidence>
<dbReference type="Proteomes" id="UP000629963">
    <property type="component" value="Unassembled WGS sequence"/>
</dbReference>
<protein>
    <submittedName>
        <fullName evidence="4">DUF4339 domain-containing protein</fullName>
    </submittedName>
</protein>
<dbReference type="InterPro" id="IPR025640">
    <property type="entry name" value="GYF_2"/>
</dbReference>
<sequence length="235" mass="27043">MKTYYINNGNENGGPFTIEELKLQDISTATLVWYNGMDEWKYAGEIEELAFLFKVVPPPIQASQRISKPTAKKPTTILGLKKSHFLLILLLVVGLIFVIVLNVLRSTKKAELDERNRTTELNNERAKLERKISSEELIQEEIAKRIASENTNKYRKDSINNRLVEVKALLIDKKNLLDEADADLIATKKFKILRSEEDKSEQINSSQNAIRTLKKEIDILENELNRLYLQLETIN</sequence>
<keyword evidence="2" id="KW-0812">Transmembrane</keyword>
<keyword evidence="5" id="KW-1185">Reference proteome</keyword>
<feature type="coiled-coil region" evidence="1">
    <location>
        <begin position="196"/>
        <end position="230"/>
    </location>
</feature>
<name>A0ABR7J895_9FLAO</name>
<organism evidence="4 5">
    <name type="scientific">Flavobacterium kayseriense</name>
    <dbReference type="NCBI Taxonomy" id="2764714"/>
    <lineage>
        <taxon>Bacteria</taxon>
        <taxon>Pseudomonadati</taxon>
        <taxon>Bacteroidota</taxon>
        <taxon>Flavobacteriia</taxon>
        <taxon>Flavobacteriales</taxon>
        <taxon>Flavobacteriaceae</taxon>
        <taxon>Flavobacterium</taxon>
    </lineage>
</organism>
<keyword evidence="2" id="KW-0472">Membrane</keyword>